<dbReference type="PANTHER" id="PTHR47313">
    <property type="entry name" value="RIBOSOMAL RNA LARGE SUBUNIT METHYLTRANSFERASE K/L"/>
    <property type="match status" value="1"/>
</dbReference>
<dbReference type="GO" id="GO:0003723">
    <property type="term" value="F:RNA binding"/>
    <property type="evidence" value="ECO:0007669"/>
    <property type="project" value="UniProtKB-UniRule"/>
</dbReference>
<dbReference type="Gene3D" id="3.30.2130.30">
    <property type="match status" value="1"/>
</dbReference>
<dbReference type="STRING" id="1499967.U27_00206"/>
<dbReference type="InterPro" id="IPR000241">
    <property type="entry name" value="RlmKL-like_Mtase"/>
</dbReference>
<dbReference type="PROSITE" id="PS51165">
    <property type="entry name" value="THUMP"/>
    <property type="match status" value="1"/>
</dbReference>
<dbReference type="GO" id="GO:0070043">
    <property type="term" value="F:rRNA (guanine-N7-)-methyltransferase activity"/>
    <property type="evidence" value="ECO:0007669"/>
    <property type="project" value="TreeGrafter"/>
</dbReference>
<proteinExistence type="predicted"/>
<dbReference type="InterPro" id="IPR029063">
    <property type="entry name" value="SAM-dependent_MTases_sf"/>
</dbReference>
<organism evidence="5">
    <name type="scientific">Vecturithrix granuli</name>
    <dbReference type="NCBI Taxonomy" id="1499967"/>
    <lineage>
        <taxon>Bacteria</taxon>
        <taxon>Candidatus Moduliflexota</taxon>
        <taxon>Candidatus Vecturitrichia</taxon>
        <taxon>Candidatus Vecturitrichales</taxon>
        <taxon>Candidatus Vecturitrichaceae</taxon>
        <taxon>Candidatus Vecturithrix</taxon>
    </lineage>
</organism>
<name>A0A081C6W0_VECG1</name>
<keyword evidence="3" id="KW-0694">RNA-binding</keyword>
<dbReference type="Gene3D" id="3.40.50.150">
    <property type="entry name" value="Vaccinia Virus protein VP39"/>
    <property type="match status" value="1"/>
</dbReference>
<reference evidence="5" key="1">
    <citation type="journal article" date="2015" name="PeerJ">
        <title>First genomic representation of candidate bacterial phylum KSB3 points to enhanced environmental sensing as a trigger of wastewater bulking.</title>
        <authorList>
            <person name="Sekiguchi Y."/>
            <person name="Ohashi A."/>
            <person name="Parks D.H."/>
            <person name="Yamauchi T."/>
            <person name="Tyson G.W."/>
            <person name="Hugenholtz P."/>
        </authorList>
    </citation>
    <scope>NUCLEOTIDE SEQUENCE [LARGE SCALE GENOMIC DNA]</scope>
</reference>
<evidence type="ECO:0000256" key="3">
    <source>
        <dbReference type="PROSITE-ProRule" id="PRU00529"/>
    </source>
</evidence>
<dbReference type="Pfam" id="PF22020">
    <property type="entry name" value="RlmL_1st"/>
    <property type="match status" value="1"/>
</dbReference>
<dbReference type="CDD" id="cd11715">
    <property type="entry name" value="THUMP_AdoMetMT"/>
    <property type="match status" value="1"/>
</dbReference>
<dbReference type="EMBL" id="DF820472">
    <property type="protein sequence ID" value="GAK60315.1"/>
    <property type="molecule type" value="Genomic_DNA"/>
</dbReference>
<sequence>MFTYQKNQRFFAQIADGLEELGAKELSQLGAADVAPSYRGVYFSADPIVLYRINYTARLITRVLAPLLTFDCHSDRYLYKIARSLPWTDLLTLDKTFAVFANVANSYIRHSQYAALRLKDAIVDQFREACDARPDIDPIHPDIWINLYIDNNKATISLDTSGGSLHRRGYRQTSVEAPMQETVAAAILQFSGWLGERPLYDPMCGSGTLLAEALMHVCDIPAGFLRPHFGFESLPDFDAALWKSVKRECNNQIRPLPHGLIGGSDLDNAAVEAARTNCQMLPGGKQVTLLTRPFQQIDSLKDTTILCNPPYGRRLNTAQETAVLLQKFGTFLKERCQGSTAYIYLGNEALLQQIPLWPSWKKPLNNGGLKGYLAKYKIR</sequence>
<dbReference type="Pfam" id="PF02926">
    <property type="entry name" value="THUMP"/>
    <property type="match status" value="1"/>
</dbReference>
<dbReference type="InterPro" id="IPR002052">
    <property type="entry name" value="DNA_methylase_N6_adenine_CS"/>
</dbReference>
<evidence type="ECO:0000256" key="1">
    <source>
        <dbReference type="ARBA" id="ARBA00022603"/>
    </source>
</evidence>
<dbReference type="PANTHER" id="PTHR47313:SF1">
    <property type="entry name" value="RIBOSOMAL RNA LARGE SUBUNIT METHYLTRANSFERASE K_L"/>
    <property type="match status" value="1"/>
</dbReference>
<dbReference type="InterPro" id="IPR054170">
    <property type="entry name" value="RlmL_1st"/>
</dbReference>
<evidence type="ECO:0000256" key="2">
    <source>
        <dbReference type="ARBA" id="ARBA00022679"/>
    </source>
</evidence>
<dbReference type="Proteomes" id="UP000030661">
    <property type="component" value="Unassembled WGS sequence"/>
</dbReference>
<accession>A0A081C6W0</accession>
<keyword evidence="1 5" id="KW-0489">Methyltransferase</keyword>
<evidence type="ECO:0000313" key="5">
    <source>
        <dbReference type="EMBL" id="GAK60315.1"/>
    </source>
</evidence>
<protein>
    <submittedName>
        <fullName evidence="5">Putative RNA methylase family protein</fullName>
    </submittedName>
</protein>
<dbReference type="Pfam" id="PF01170">
    <property type="entry name" value="UPF0020"/>
    <property type="match status" value="1"/>
</dbReference>
<dbReference type="PROSITE" id="PS00092">
    <property type="entry name" value="N6_MTASE"/>
    <property type="match status" value="1"/>
</dbReference>
<dbReference type="SUPFAM" id="SSF53335">
    <property type="entry name" value="S-adenosyl-L-methionine-dependent methyltransferases"/>
    <property type="match status" value="1"/>
</dbReference>
<dbReference type="eggNOG" id="COG0116">
    <property type="taxonomic scope" value="Bacteria"/>
</dbReference>
<feature type="domain" description="THUMP" evidence="4">
    <location>
        <begin position="49"/>
        <end position="160"/>
    </location>
</feature>
<evidence type="ECO:0000259" key="4">
    <source>
        <dbReference type="PROSITE" id="PS51165"/>
    </source>
</evidence>
<keyword evidence="6" id="KW-1185">Reference proteome</keyword>
<dbReference type="AlphaFoldDB" id="A0A081C6W0"/>
<dbReference type="InterPro" id="IPR004114">
    <property type="entry name" value="THUMP_dom"/>
</dbReference>
<gene>
    <name evidence="5" type="ORF">U27_00206</name>
</gene>
<dbReference type="HOGENOM" id="CLU_032119_3_0_0"/>
<keyword evidence="2" id="KW-0808">Transferase</keyword>
<evidence type="ECO:0000313" key="6">
    <source>
        <dbReference type="Proteomes" id="UP000030661"/>
    </source>
</evidence>
<dbReference type="GO" id="GO:0008990">
    <property type="term" value="F:rRNA (guanine-N2-)-methyltransferase activity"/>
    <property type="evidence" value="ECO:0007669"/>
    <property type="project" value="TreeGrafter"/>
</dbReference>
<dbReference type="SMART" id="SM00981">
    <property type="entry name" value="THUMP"/>
    <property type="match status" value="1"/>
</dbReference>